<dbReference type="InterPro" id="IPR000719">
    <property type="entry name" value="Prot_kinase_dom"/>
</dbReference>
<reference evidence="7" key="2">
    <citation type="submission" date="2015-01" db="EMBL/GenBank/DDBJ databases">
        <title>Evolutionary Origins and Diversification of the Mycorrhizal Mutualists.</title>
        <authorList>
            <consortium name="DOE Joint Genome Institute"/>
            <consortium name="Mycorrhizal Genomics Consortium"/>
            <person name="Kohler A."/>
            <person name="Kuo A."/>
            <person name="Nagy L.G."/>
            <person name="Floudas D."/>
            <person name="Copeland A."/>
            <person name="Barry K.W."/>
            <person name="Cichocki N."/>
            <person name="Veneault-Fourrey C."/>
            <person name="LaButti K."/>
            <person name="Lindquist E.A."/>
            <person name="Lipzen A."/>
            <person name="Lundell T."/>
            <person name="Morin E."/>
            <person name="Murat C."/>
            <person name="Riley R."/>
            <person name="Ohm R."/>
            <person name="Sun H."/>
            <person name="Tunlid A."/>
            <person name="Henrissat B."/>
            <person name="Grigoriev I.V."/>
            <person name="Hibbett D.S."/>
            <person name="Martin F."/>
        </authorList>
    </citation>
    <scope>NUCLEOTIDE SEQUENCE [LARGE SCALE GENOMIC DNA]</scope>
    <source>
        <strain evidence="7">Zn</strain>
    </source>
</reference>
<evidence type="ECO:0000313" key="6">
    <source>
        <dbReference type="EMBL" id="KIM96601.1"/>
    </source>
</evidence>
<reference evidence="6 7" key="1">
    <citation type="submission" date="2014-04" db="EMBL/GenBank/DDBJ databases">
        <authorList>
            <consortium name="DOE Joint Genome Institute"/>
            <person name="Kuo A."/>
            <person name="Martino E."/>
            <person name="Perotto S."/>
            <person name="Kohler A."/>
            <person name="Nagy L.G."/>
            <person name="Floudas D."/>
            <person name="Copeland A."/>
            <person name="Barry K.W."/>
            <person name="Cichocki N."/>
            <person name="Veneault-Fourrey C."/>
            <person name="LaButti K."/>
            <person name="Lindquist E.A."/>
            <person name="Lipzen A."/>
            <person name="Lundell T."/>
            <person name="Morin E."/>
            <person name="Murat C."/>
            <person name="Sun H."/>
            <person name="Tunlid A."/>
            <person name="Henrissat B."/>
            <person name="Grigoriev I.V."/>
            <person name="Hibbett D.S."/>
            <person name="Martin F."/>
            <person name="Nordberg H.P."/>
            <person name="Cantor M.N."/>
            <person name="Hua S.X."/>
        </authorList>
    </citation>
    <scope>NUCLEOTIDE SEQUENCE [LARGE SCALE GENOMIC DNA]</scope>
    <source>
        <strain evidence="6 7">Zn</strain>
    </source>
</reference>
<evidence type="ECO:0000313" key="7">
    <source>
        <dbReference type="Proteomes" id="UP000054321"/>
    </source>
</evidence>
<dbReference type="PROSITE" id="PS50297">
    <property type="entry name" value="ANK_REP_REGION"/>
    <property type="match status" value="2"/>
</dbReference>
<dbReference type="PROSITE" id="PS50088">
    <property type="entry name" value="ANK_REPEAT"/>
    <property type="match status" value="2"/>
</dbReference>
<feature type="repeat" description="ANK" evidence="3">
    <location>
        <begin position="740"/>
        <end position="772"/>
    </location>
</feature>
<dbReference type="InterPro" id="IPR011009">
    <property type="entry name" value="Kinase-like_dom_sf"/>
</dbReference>
<feature type="region of interest" description="Disordered" evidence="4">
    <location>
        <begin position="1"/>
        <end position="20"/>
    </location>
</feature>
<dbReference type="Proteomes" id="UP000054321">
    <property type="component" value="Unassembled WGS sequence"/>
</dbReference>
<dbReference type="InterPro" id="IPR036770">
    <property type="entry name" value="Ankyrin_rpt-contain_sf"/>
</dbReference>
<dbReference type="Pfam" id="PF00023">
    <property type="entry name" value="Ank"/>
    <property type="match status" value="1"/>
</dbReference>
<gene>
    <name evidence="6" type="ORF">OIDMADRAFT_58912</name>
</gene>
<dbReference type="Pfam" id="PF00069">
    <property type="entry name" value="Pkinase"/>
    <property type="match status" value="1"/>
</dbReference>
<dbReference type="PROSITE" id="PS50011">
    <property type="entry name" value="PROTEIN_KINASE_DOM"/>
    <property type="match status" value="1"/>
</dbReference>
<dbReference type="SUPFAM" id="SSF48403">
    <property type="entry name" value="Ankyrin repeat"/>
    <property type="match status" value="1"/>
</dbReference>
<dbReference type="InterPro" id="IPR008271">
    <property type="entry name" value="Ser/Thr_kinase_AS"/>
</dbReference>
<keyword evidence="2 3" id="KW-0040">ANK repeat</keyword>
<dbReference type="STRING" id="913774.A0A0C3H283"/>
<dbReference type="Gene3D" id="1.25.40.20">
    <property type="entry name" value="Ankyrin repeat-containing domain"/>
    <property type="match status" value="3"/>
</dbReference>
<sequence>MDTDTRSWTESIQGHGADNLTTDTKFEEHVAEGSLTYGGFISLLQSQGVDYRSVRTSRFGMPIGRGRYFSVYRHTVSPIDYQSMWLSVSRARYQIFRRPPPKINTYVAIKRLNVKEAGEIDISDQGQLYAICREVAALLHPNLRDHEGIIKLQAIIWENGLGTGYENGPPLWPSLVMEYCDATLADFQLRNPLTMLQGTTIGHKIGNGLDALHTANIFHGDLKAENILLKIDKNGDLEPKLADFGCSVTVLDREGKTKYYVAGTKLWCAPECPGWFSEIEKIEATDCYSFGLLLLRMYAGGRNPFEEFGVIPEEWTPEEKVHAIQFMKETDSIYALICGTEGIENLPPPARYLASLLIADPTARLAAINKLDLDSEHALAIEHMRSLNLKDTEAISDFKMTFNYIDVVQNEAASTLVPADNDTSPPAEEDLDIRDPLSFVSAFAGKSYVPDCENLSQTKRRHALNPATTARIIKELALTLEDEGLFPLRSRCLECCRLTVLDQDPQSLTPDSLLQEVQQQLQNPLQSHSCQEMIASTTSPSDIEISTAIFGDIRGLAIDRKWGGIYQLFLATATGFGTQKDPRRALLILEDASAAGFAAVTNYYLYAIYTKQSINFHLPLRTWLVKKVLFSAGIPSDSFSALRKLDPRLSKLVSMARHKVYNGSTASFDNLKFNSLHPRDNPRSERMPGFIFKGGPHFIQDELLENTLLHLAAGSYGADLSMISYCINILGIDIDVRNASGATPLLLACRAGREEKILALLDLGASVDLTYEAGETPVHWLGLLQDPSRALDAFLKRGADIDAQVQKPRVLPNFIDGTKRFFMAAGPLVWAMAMENEAYVEELLRRGADLHFLGPTGMSAIGIACWPRFSRFLPRLSMEKSFKLTLDDTYKIMASWSHWSEMGLIVNSVTPREHEEALELALSFVGPFSNVEEVYNFYRYLISEAISESRIEILEIIFNSLIRSMESVRMPTPGNDDYVKSPFSHPLWADHYFVHEAARRGDTEILKAVLRMNVDAAAVDPFEWTSLQTLAFNSDNADCVDVLISNGALEVLDNRLPGWGLSAFMNATASCNFNVADRLLFYTAPAEREELLSSRPAKGIRGPELSIIGHFVTWCPYFGKMPLEYLFNLPDVRDPGSVFICDAGSHTTVLMVAAGFICDGAIYDEEYFATWRRKTTYQFLLTKFPELHHINAEDYGGRTALHLAAWTGNLDIASMLMDGGAEVNAVDKSGFTPLDVLFHSCPPYLQQEREAKKMIIDNFEKGRKKIYSMLKRRGAIHKMRATGRESVTDAASEASTLS</sequence>
<dbReference type="Gene3D" id="1.10.510.10">
    <property type="entry name" value="Transferase(Phosphotransferase) domain 1"/>
    <property type="match status" value="1"/>
</dbReference>
<dbReference type="PANTHER" id="PTHR24198">
    <property type="entry name" value="ANKYRIN REPEAT AND PROTEIN KINASE DOMAIN-CONTAINING PROTEIN"/>
    <property type="match status" value="1"/>
</dbReference>
<dbReference type="PROSITE" id="PS00108">
    <property type="entry name" value="PROTEIN_KINASE_ST"/>
    <property type="match status" value="1"/>
</dbReference>
<feature type="repeat" description="ANK" evidence="3">
    <location>
        <begin position="1196"/>
        <end position="1228"/>
    </location>
</feature>
<evidence type="ECO:0000256" key="1">
    <source>
        <dbReference type="ARBA" id="ARBA00022737"/>
    </source>
</evidence>
<evidence type="ECO:0000256" key="4">
    <source>
        <dbReference type="SAM" id="MobiDB-lite"/>
    </source>
</evidence>
<dbReference type="GO" id="GO:0004672">
    <property type="term" value="F:protein kinase activity"/>
    <property type="evidence" value="ECO:0007669"/>
    <property type="project" value="InterPro"/>
</dbReference>
<organism evidence="6 7">
    <name type="scientific">Oidiodendron maius (strain Zn)</name>
    <dbReference type="NCBI Taxonomy" id="913774"/>
    <lineage>
        <taxon>Eukaryota</taxon>
        <taxon>Fungi</taxon>
        <taxon>Dikarya</taxon>
        <taxon>Ascomycota</taxon>
        <taxon>Pezizomycotina</taxon>
        <taxon>Leotiomycetes</taxon>
        <taxon>Leotiomycetes incertae sedis</taxon>
        <taxon>Myxotrichaceae</taxon>
        <taxon>Oidiodendron</taxon>
    </lineage>
</organism>
<dbReference type="GO" id="GO:0005524">
    <property type="term" value="F:ATP binding"/>
    <property type="evidence" value="ECO:0007669"/>
    <property type="project" value="InterPro"/>
</dbReference>
<keyword evidence="7" id="KW-1185">Reference proteome</keyword>
<dbReference type="OrthoDB" id="626167at2759"/>
<dbReference type="SMART" id="SM00220">
    <property type="entry name" value="S_TKc"/>
    <property type="match status" value="1"/>
</dbReference>
<dbReference type="EMBL" id="KN832884">
    <property type="protein sequence ID" value="KIM96601.1"/>
    <property type="molecule type" value="Genomic_DNA"/>
</dbReference>
<accession>A0A0C3H283</accession>
<name>A0A0C3H283_OIDMZ</name>
<dbReference type="HOGENOM" id="CLU_267756_0_0_1"/>
<dbReference type="SMART" id="SM00248">
    <property type="entry name" value="ANK"/>
    <property type="match status" value="7"/>
</dbReference>
<proteinExistence type="predicted"/>
<protein>
    <recommendedName>
        <fullName evidence="5">Protein kinase domain-containing protein</fullName>
    </recommendedName>
</protein>
<evidence type="ECO:0000259" key="5">
    <source>
        <dbReference type="PROSITE" id="PS50011"/>
    </source>
</evidence>
<dbReference type="PANTHER" id="PTHR24198:SF165">
    <property type="entry name" value="ANKYRIN REPEAT-CONTAINING PROTEIN-RELATED"/>
    <property type="match status" value="1"/>
</dbReference>
<feature type="domain" description="Protein kinase" evidence="5">
    <location>
        <begin position="57"/>
        <end position="380"/>
    </location>
</feature>
<evidence type="ECO:0000256" key="2">
    <source>
        <dbReference type="ARBA" id="ARBA00023043"/>
    </source>
</evidence>
<evidence type="ECO:0000256" key="3">
    <source>
        <dbReference type="PROSITE-ProRule" id="PRU00023"/>
    </source>
</evidence>
<keyword evidence="1" id="KW-0677">Repeat</keyword>
<dbReference type="InParanoid" id="A0A0C3H283"/>
<dbReference type="InterPro" id="IPR002110">
    <property type="entry name" value="Ankyrin_rpt"/>
</dbReference>
<dbReference type="SUPFAM" id="SSF56112">
    <property type="entry name" value="Protein kinase-like (PK-like)"/>
    <property type="match status" value="1"/>
</dbReference>